<evidence type="ECO:0000256" key="7">
    <source>
        <dbReference type="HAMAP-Rule" id="MF_01337"/>
    </source>
</evidence>
<comment type="similarity">
    <text evidence="1 7">Belongs to the universal ribosomal protein uL18 family.</text>
</comment>
<protein>
    <recommendedName>
        <fullName evidence="6 7">Large ribosomal subunit protein uL18</fullName>
    </recommendedName>
</protein>
<evidence type="ECO:0000256" key="6">
    <source>
        <dbReference type="ARBA" id="ARBA00035197"/>
    </source>
</evidence>
<evidence type="ECO:0000313" key="9">
    <source>
        <dbReference type="Proteomes" id="UP000070383"/>
    </source>
</evidence>
<dbReference type="NCBIfam" id="TIGR00060">
    <property type="entry name" value="L18_bact"/>
    <property type="match status" value="1"/>
</dbReference>
<dbReference type="AlphaFoldDB" id="A0A133KIE3"/>
<evidence type="ECO:0000256" key="3">
    <source>
        <dbReference type="ARBA" id="ARBA00022884"/>
    </source>
</evidence>
<organism evidence="8 9">
    <name type="scientific">Anaerococcus tetradius</name>
    <dbReference type="NCBI Taxonomy" id="33036"/>
    <lineage>
        <taxon>Bacteria</taxon>
        <taxon>Bacillati</taxon>
        <taxon>Bacillota</taxon>
        <taxon>Tissierellia</taxon>
        <taxon>Tissierellales</taxon>
        <taxon>Peptoniphilaceae</taxon>
        <taxon>Anaerococcus</taxon>
    </lineage>
</organism>
<evidence type="ECO:0000256" key="1">
    <source>
        <dbReference type="ARBA" id="ARBA00007116"/>
    </source>
</evidence>
<comment type="caution">
    <text evidence="8">The sequence shown here is derived from an EMBL/GenBank/DDBJ whole genome shotgun (WGS) entry which is preliminary data.</text>
</comment>
<dbReference type="GO" id="GO:0006412">
    <property type="term" value="P:translation"/>
    <property type="evidence" value="ECO:0007669"/>
    <property type="project" value="UniProtKB-UniRule"/>
</dbReference>
<dbReference type="HAMAP" id="MF_01337_B">
    <property type="entry name" value="Ribosomal_uL18_B"/>
    <property type="match status" value="1"/>
</dbReference>
<keyword evidence="2 7" id="KW-0699">rRNA-binding</keyword>
<name>A0A133KIE3_9FIRM</name>
<proteinExistence type="inferred from homology"/>
<dbReference type="InterPro" id="IPR057268">
    <property type="entry name" value="Ribosomal_L18"/>
</dbReference>
<keyword evidence="3 7" id="KW-0694">RNA-binding</keyword>
<dbReference type="STRING" id="33036.HMPREF3200_00097"/>
<keyword evidence="5 7" id="KW-0687">Ribonucleoprotein</keyword>
<dbReference type="PANTHER" id="PTHR12899:SF3">
    <property type="entry name" value="LARGE RIBOSOMAL SUBUNIT PROTEIN UL18M"/>
    <property type="match status" value="1"/>
</dbReference>
<dbReference type="GO" id="GO:0022625">
    <property type="term" value="C:cytosolic large ribosomal subunit"/>
    <property type="evidence" value="ECO:0007669"/>
    <property type="project" value="TreeGrafter"/>
</dbReference>
<gene>
    <name evidence="7" type="primary">rplR</name>
    <name evidence="8" type="ORF">HMPREF3200_00097</name>
</gene>
<evidence type="ECO:0000256" key="4">
    <source>
        <dbReference type="ARBA" id="ARBA00022980"/>
    </source>
</evidence>
<sequence>MAKKTKQDKLLTRKKRVRAKISGTPQRPRLSVYKSNTNIYAQAIDDVNGVTLASANTLQESVSAGAKNNANIEAAKKVGEAIAKACLDKGIETVVFDRNGYLYHGKVKALAEAAREAGLKF</sequence>
<dbReference type="InterPro" id="IPR005484">
    <property type="entry name" value="Ribosomal_uL18_bac/plant/anim"/>
</dbReference>
<dbReference type="EMBL" id="LRPM01000003">
    <property type="protein sequence ID" value="KWZ79369.1"/>
    <property type="molecule type" value="Genomic_DNA"/>
</dbReference>
<evidence type="ECO:0000256" key="2">
    <source>
        <dbReference type="ARBA" id="ARBA00022730"/>
    </source>
</evidence>
<dbReference type="PATRIC" id="fig|33036.3.peg.100"/>
<dbReference type="OrthoDB" id="9810939at2"/>
<keyword evidence="9" id="KW-1185">Reference proteome</keyword>
<dbReference type="Proteomes" id="UP000070383">
    <property type="component" value="Unassembled WGS sequence"/>
</dbReference>
<dbReference type="GO" id="GO:0003735">
    <property type="term" value="F:structural constituent of ribosome"/>
    <property type="evidence" value="ECO:0007669"/>
    <property type="project" value="InterPro"/>
</dbReference>
<comment type="function">
    <text evidence="7">This is one of the proteins that bind and probably mediate the attachment of the 5S RNA into the large ribosomal subunit, where it forms part of the central protuberance.</text>
</comment>
<dbReference type="InterPro" id="IPR004389">
    <property type="entry name" value="Ribosomal_uL18_bac-type"/>
</dbReference>
<evidence type="ECO:0000313" key="8">
    <source>
        <dbReference type="EMBL" id="KWZ79369.1"/>
    </source>
</evidence>
<comment type="subunit">
    <text evidence="7">Part of the 50S ribosomal subunit; part of the 5S rRNA/L5/L18/L25 subcomplex. Contacts the 5S and 23S rRNAs.</text>
</comment>
<accession>A0A133KIE3</accession>
<dbReference type="CDD" id="cd00432">
    <property type="entry name" value="Ribosomal_L18_L5e"/>
    <property type="match status" value="1"/>
</dbReference>
<dbReference type="Pfam" id="PF00861">
    <property type="entry name" value="Ribosomal_L18p"/>
    <property type="match status" value="1"/>
</dbReference>
<keyword evidence="4 7" id="KW-0689">Ribosomal protein</keyword>
<evidence type="ECO:0000256" key="5">
    <source>
        <dbReference type="ARBA" id="ARBA00023274"/>
    </source>
</evidence>
<dbReference type="GO" id="GO:0008097">
    <property type="term" value="F:5S rRNA binding"/>
    <property type="evidence" value="ECO:0007669"/>
    <property type="project" value="TreeGrafter"/>
</dbReference>
<dbReference type="PANTHER" id="PTHR12899">
    <property type="entry name" value="39S RIBOSOMAL PROTEIN L18, MITOCHONDRIAL"/>
    <property type="match status" value="1"/>
</dbReference>
<dbReference type="Gene3D" id="3.30.420.100">
    <property type="match status" value="1"/>
</dbReference>
<dbReference type="RefSeq" id="WP_004836726.1">
    <property type="nucleotide sequence ID" value="NZ_CAMPNK010000028.1"/>
</dbReference>
<reference evidence="9" key="1">
    <citation type="submission" date="2016-01" db="EMBL/GenBank/DDBJ databases">
        <authorList>
            <person name="Mitreva M."/>
            <person name="Pepin K.H."/>
            <person name="Mihindukulasuriya K.A."/>
            <person name="Fulton R."/>
            <person name="Fronick C."/>
            <person name="O'Laughlin M."/>
            <person name="Miner T."/>
            <person name="Herter B."/>
            <person name="Rosa B.A."/>
            <person name="Cordes M."/>
            <person name="Tomlinson C."/>
            <person name="Wollam A."/>
            <person name="Palsikar V.B."/>
            <person name="Mardis E.R."/>
            <person name="Wilson R.K."/>
        </authorList>
    </citation>
    <scope>NUCLEOTIDE SEQUENCE [LARGE SCALE GENOMIC DNA]</scope>
    <source>
        <strain evidence="9">MJR8151</strain>
    </source>
</reference>
<dbReference type="FunFam" id="3.30.420.100:FF:000001">
    <property type="entry name" value="50S ribosomal protein L18"/>
    <property type="match status" value="1"/>
</dbReference>
<dbReference type="SUPFAM" id="SSF53137">
    <property type="entry name" value="Translational machinery components"/>
    <property type="match status" value="1"/>
</dbReference>